<keyword evidence="2" id="KW-0808">Transferase</keyword>
<feature type="domain" description="N-acetyltransferase" evidence="1">
    <location>
        <begin position="7"/>
        <end position="164"/>
    </location>
</feature>
<evidence type="ECO:0000313" key="3">
    <source>
        <dbReference type="Proteomes" id="UP000001947"/>
    </source>
</evidence>
<dbReference type="PANTHER" id="PTHR43792">
    <property type="entry name" value="GNAT FAMILY, PUTATIVE (AFU_ORTHOLOGUE AFUA_3G00765)-RELATED-RELATED"/>
    <property type="match status" value="1"/>
</dbReference>
<dbReference type="Pfam" id="PF13302">
    <property type="entry name" value="Acetyltransf_3"/>
    <property type="match status" value="1"/>
</dbReference>
<dbReference type="EMBL" id="CP000282">
    <property type="protein sequence ID" value="ABD83071.1"/>
    <property type="molecule type" value="Genomic_DNA"/>
</dbReference>
<reference evidence="2 3" key="1">
    <citation type="journal article" date="2008" name="PLoS Genet.">
        <title>Complete genome sequence of the complex carbohydrate-degrading marine bacterium, Saccharophagus degradans strain 2-40 T.</title>
        <authorList>
            <person name="Weiner R.M."/>
            <person name="Taylor L.E.II."/>
            <person name="Henrissat B."/>
            <person name="Hauser L."/>
            <person name="Land M."/>
            <person name="Coutinho P.M."/>
            <person name="Rancurel C."/>
            <person name="Saunders E.H."/>
            <person name="Longmire A.G."/>
            <person name="Zhang H."/>
            <person name="Bayer E.A."/>
            <person name="Gilbert H.J."/>
            <person name="Larimer F."/>
            <person name="Zhulin I.B."/>
            <person name="Ekborg N.A."/>
            <person name="Lamed R."/>
            <person name="Richardson P.M."/>
            <person name="Borovok I."/>
            <person name="Hutcheson S."/>
        </authorList>
    </citation>
    <scope>NUCLEOTIDE SEQUENCE [LARGE SCALE GENOMIC DNA]</scope>
    <source>
        <strain evidence="3">2-40 / ATCC 43961 / DSM 17024</strain>
    </source>
</reference>
<dbReference type="Proteomes" id="UP000001947">
    <property type="component" value="Chromosome"/>
</dbReference>
<dbReference type="PANTHER" id="PTHR43792:SF1">
    <property type="entry name" value="N-ACETYLTRANSFERASE DOMAIN-CONTAINING PROTEIN"/>
    <property type="match status" value="1"/>
</dbReference>
<evidence type="ECO:0000313" key="2">
    <source>
        <dbReference type="EMBL" id="ABD83071.1"/>
    </source>
</evidence>
<dbReference type="GO" id="GO:0016747">
    <property type="term" value="F:acyltransferase activity, transferring groups other than amino-acyl groups"/>
    <property type="evidence" value="ECO:0007669"/>
    <property type="project" value="InterPro"/>
</dbReference>
<dbReference type="HOGENOM" id="CLU_013985_3_1_6"/>
<proteinExistence type="predicted"/>
<dbReference type="PROSITE" id="PS51186">
    <property type="entry name" value="GNAT"/>
    <property type="match status" value="1"/>
</dbReference>
<dbReference type="KEGG" id="sde:Sde_3816"/>
<evidence type="ECO:0000259" key="1">
    <source>
        <dbReference type="PROSITE" id="PS51186"/>
    </source>
</evidence>
<dbReference type="GeneID" id="98615418"/>
<protein>
    <submittedName>
        <fullName evidence="2">GCN5-related N-acetyltransferase</fullName>
    </submittedName>
</protein>
<sequence>MIYTQRLLLRQWQQSDYLPFAQLNADPLVMEYFPRRLTRKLSDEVADKMQSLIASNGWGFWAVELRATSQFIGFVGLHSPQGLPCCPCVEVGWRLAKEHWGNGYATEAAKAALTYGFETLGLAQIVAFTAVPNLRSQAVMLRLGMANTGNNFLHPAITYGHPLQEHVLYAIARQQMNVEGNGSAK</sequence>
<dbReference type="STRING" id="203122.Sde_3816"/>
<gene>
    <name evidence="2" type="ordered locus">Sde_3816</name>
</gene>
<dbReference type="InterPro" id="IPR016181">
    <property type="entry name" value="Acyl_CoA_acyltransferase"/>
</dbReference>
<name>Q21E08_SACD2</name>
<dbReference type="InterPro" id="IPR000182">
    <property type="entry name" value="GNAT_dom"/>
</dbReference>
<dbReference type="SUPFAM" id="SSF55729">
    <property type="entry name" value="Acyl-CoA N-acyltransferases (Nat)"/>
    <property type="match status" value="1"/>
</dbReference>
<keyword evidence="3" id="KW-1185">Reference proteome</keyword>
<accession>Q21E08</accession>
<dbReference type="RefSeq" id="WP_011470286.1">
    <property type="nucleotide sequence ID" value="NC_007912.1"/>
</dbReference>
<dbReference type="OrthoDB" id="9801656at2"/>
<organism evidence="2 3">
    <name type="scientific">Saccharophagus degradans (strain 2-40 / ATCC 43961 / DSM 17024)</name>
    <dbReference type="NCBI Taxonomy" id="203122"/>
    <lineage>
        <taxon>Bacteria</taxon>
        <taxon>Pseudomonadati</taxon>
        <taxon>Pseudomonadota</taxon>
        <taxon>Gammaproteobacteria</taxon>
        <taxon>Cellvibrionales</taxon>
        <taxon>Cellvibrionaceae</taxon>
        <taxon>Saccharophagus</taxon>
    </lineage>
</organism>
<dbReference type="AlphaFoldDB" id="Q21E08"/>
<dbReference type="Gene3D" id="3.40.630.30">
    <property type="match status" value="1"/>
</dbReference>
<dbReference type="eggNOG" id="COG1670">
    <property type="taxonomic scope" value="Bacteria"/>
</dbReference>
<dbReference type="InterPro" id="IPR051531">
    <property type="entry name" value="N-acetyltransferase"/>
</dbReference>